<gene>
    <name evidence="8" type="primary">pspC</name>
    <name evidence="8" type="ORF">NBRC116591_07780</name>
</gene>
<keyword evidence="9" id="KW-1185">Reference proteome</keyword>
<evidence type="ECO:0000313" key="8">
    <source>
        <dbReference type="EMBL" id="GAA6166968.1"/>
    </source>
</evidence>
<feature type="transmembrane region" description="Helical" evidence="6">
    <location>
        <begin position="53"/>
        <end position="81"/>
    </location>
</feature>
<dbReference type="InterPro" id="IPR014320">
    <property type="entry name" value="Phageshock_PspC"/>
</dbReference>
<evidence type="ECO:0000256" key="2">
    <source>
        <dbReference type="ARBA" id="ARBA00022475"/>
    </source>
</evidence>
<organism evidence="8 9">
    <name type="scientific">Sessilibacter corallicola</name>
    <dbReference type="NCBI Taxonomy" id="2904075"/>
    <lineage>
        <taxon>Bacteria</taxon>
        <taxon>Pseudomonadati</taxon>
        <taxon>Pseudomonadota</taxon>
        <taxon>Gammaproteobacteria</taxon>
        <taxon>Cellvibrionales</taxon>
        <taxon>Cellvibrionaceae</taxon>
        <taxon>Sessilibacter</taxon>
    </lineage>
</organism>
<dbReference type="Pfam" id="PF04024">
    <property type="entry name" value="PspC"/>
    <property type="match status" value="1"/>
</dbReference>
<dbReference type="InterPro" id="IPR052027">
    <property type="entry name" value="PspC"/>
</dbReference>
<dbReference type="PANTHER" id="PTHR33885:SF3">
    <property type="entry name" value="PHAGE SHOCK PROTEIN C"/>
    <property type="match status" value="1"/>
</dbReference>
<evidence type="ECO:0000259" key="7">
    <source>
        <dbReference type="Pfam" id="PF04024"/>
    </source>
</evidence>
<comment type="caution">
    <text evidence="8">The sequence shown here is derived from an EMBL/GenBank/DDBJ whole genome shotgun (WGS) entry which is preliminary data.</text>
</comment>
<dbReference type="EMBL" id="BAABWN010000002">
    <property type="protein sequence ID" value="GAA6166968.1"/>
    <property type="molecule type" value="Genomic_DNA"/>
</dbReference>
<keyword evidence="4 6" id="KW-1133">Transmembrane helix</keyword>
<dbReference type="InterPro" id="IPR007168">
    <property type="entry name" value="Phageshock_PspC_N"/>
</dbReference>
<keyword evidence="5 6" id="KW-0472">Membrane</keyword>
<accession>A0ABQ0A5P7</accession>
<evidence type="ECO:0000256" key="5">
    <source>
        <dbReference type="ARBA" id="ARBA00023136"/>
    </source>
</evidence>
<comment type="subcellular location">
    <subcellularLocation>
        <location evidence="1">Cell membrane</location>
        <topology evidence="1">Single-pass membrane protein</topology>
    </subcellularLocation>
</comment>
<evidence type="ECO:0000256" key="4">
    <source>
        <dbReference type="ARBA" id="ARBA00022989"/>
    </source>
</evidence>
<proteinExistence type="predicted"/>
<reference evidence="8 9" key="1">
    <citation type="submission" date="2024-04" db="EMBL/GenBank/DDBJ databases">
        <title>Draft genome sequence of Sessilibacter corallicola NBRC 116591.</title>
        <authorList>
            <person name="Miyakawa T."/>
            <person name="Kusuya Y."/>
            <person name="Miura T."/>
        </authorList>
    </citation>
    <scope>NUCLEOTIDE SEQUENCE [LARGE SCALE GENOMIC DNA]</scope>
    <source>
        <strain evidence="8 9">KU-00831-HH</strain>
    </source>
</reference>
<dbReference type="NCBIfam" id="TIGR02978">
    <property type="entry name" value="phageshock_pspC"/>
    <property type="match status" value="1"/>
</dbReference>
<sequence>MSHYSKHKYGFNYDRWKHRKNTGYNRNLYRNKRDGKIFGVCAGLADHLNLDHWVVRVLFIGSFFIVGPFTFWAYIAGALLLSKRPKEWKPEYEYDEERGQYREKTIFKHSKPAPQRLRVAREKMDATLKRIENMERYVTSSRYDLDRQFADMERGK</sequence>
<evidence type="ECO:0000256" key="6">
    <source>
        <dbReference type="SAM" id="Phobius"/>
    </source>
</evidence>
<keyword evidence="3 6" id="KW-0812">Transmembrane</keyword>
<evidence type="ECO:0000313" key="9">
    <source>
        <dbReference type="Proteomes" id="UP001465153"/>
    </source>
</evidence>
<evidence type="ECO:0000256" key="3">
    <source>
        <dbReference type="ARBA" id="ARBA00022692"/>
    </source>
</evidence>
<dbReference type="Proteomes" id="UP001465153">
    <property type="component" value="Unassembled WGS sequence"/>
</dbReference>
<dbReference type="RefSeq" id="WP_233087808.1">
    <property type="nucleotide sequence ID" value="NZ_BAABWN010000002.1"/>
</dbReference>
<feature type="domain" description="Phage shock protein PspC N-terminal" evidence="7">
    <location>
        <begin position="26"/>
        <end position="83"/>
    </location>
</feature>
<dbReference type="PANTHER" id="PTHR33885">
    <property type="entry name" value="PHAGE SHOCK PROTEIN C"/>
    <property type="match status" value="1"/>
</dbReference>
<name>A0ABQ0A5P7_9GAMM</name>
<protein>
    <submittedName>
        <fullName evidence="8">Envelope stress response membrane protein PspC</fullName>
    </submittedName>
</protein>
<keyword evidence="2" id="KW-1003">Cell membrane</keyword>
<evidence type="ECO:0000256" key="1">
    <source>
        <dbReference type="ARBA" id="ARBA00004162"/>
    </source>
</evidence>